<accession>A0A9P7BVA1</accession>
<organism evidence="2 3">
    <name type="scientific">Rhizopus oryzae</name>
    <name type="common">Mucormycosis agent</name>
    <name type="synonym">Rhizopus arrhizus var. delemar</name>
    <dbReference type="NCBI Taxonomy" id="64495"/>
    <lineage>
        <taxon>Eukaryota</taxon>
        <taxon>Fungi</taxon>
        <taxon>Fungi incertae sedis</taxon>
        <taxon>Mucoromycota</taxon>
        <taxon>Mucoromycotina</taxon>
        <taxon>Mucoromycetes</taxon>
        <taxon>Mucorales</taxon>
        <taxon>Mucorineae</taxon>
        <taxon>Rhizopodaceae</taxon>
        <taxon>Rhizopus</taxon>
    </lineage>
</organism>
<sequence>MLNLTTKSNSTFPSTRRVSFDLTHNVVYLLPTFEECRDAEKRVKREEWQRKTLNEDMLSEDIIVEIQEESFAGSRTTHSVERSPATVELKSCLKKPPAIECEEKKKKQSKKTNQKKRKRTSLKSHMDKVSMISVH</sequence>
<feature type="compositionally biased region" description="Basic residues" evidence="1">
    <location>
        <begin position="106"/>
        <end position="122"/>
    </location>
</feature>
<evidence type="ECO:0000256" key="1">
    <source>
        <dbReference type="SAM" id="MobiDB-lite"/>
    </source>
</evidence>
<dbReference type="Proteomes" id="UP000716291">
    <property type="component" value="Unassembled WGS sequence"/>
</dbReference>
<name>A0A9P7BVA1_RHIOR</name>
<dbReference type="EMBL" id="JAANQT010000322">
    <property type="protein sequence ID" value="KAG1312057.1"/>
    <property type="molecule type" value="Genomic_DNA"/>
</dbReference>
<proteinExistence type="predicted"/>
<evidence type="ECO:0000313" key="2">
    <source>
        <dbReference type="EMBL" id="KAG1312057.1"/>
    </source>
</evidence>
<feature type="region of interest" description="Disordered" evidence="1">
    <location>
        <begin position="100"/>
        <end position="135"/>
    </location>
</feature>
<keyword evidence="3" id="KW-1185">Reference proteome</keyword>
<protein>
    <submittedName>
        <fullName evidence="2">Uncharacterized protein</fullName>
    </submittedName>
</protein>
<reference evidence="2" key="1">
    <citation type="journal article" date="2020" name="Microb. Genom.">
        <title>Genetic diversity of clinical and environmental Mucorales isolates obtained from an investigation of mucormycosis cases among solid organ transplant recipients.</title>
        <authorList>
            <person name="Nguyen M.H."/>
            <person name="Kaul D."/>
            <person name="Muto C."/>
            <person name="Cheng S.J."/>
            <person name="Richter R.A."/>
            <person name="Bruno V.M."/>
            <person name="Liu G."/>
            <person name="Beyhan S."/>
            <person name="Sundermann A.J."/>
            <person name="Mounaud S."/>
            <person name="Pasculle A.W."/>
            <person name="Nierman W.C."/>
            <person name="Driscoll E."/>
            <person name="Cumbie R."/>
            <person name="Clancy C.J."/>
            <person name="Dupont C.L."/>
        </authorList>
    </citation>
    <scope>NUCLEOTIDE SEQUENCE</scope>
    <source>
        <strain evidence="2">GL11</strain>
    </source>
</reference>
<comment type="caution">
    <text evidence="2">The sequence shown here is derived from an EMBL/GenBank/DDBJ whole genome shotgun (WGS) entry which is preliminary data.</text>
</comment>
<dbReference type="AlphaFoldDB" id="A0A9P7BVA1"/>
<gene>
    <name evidence="2" type="ORF">G6F64_003332</name>
</gene>
<evidence type="ECO:0000313" key="3">
    <source>
        <dbReference type="Proteomes" id="UP000716291"/>
    </source>
</evidence>
<dbReference type="OrthoDB" id="2274050at2759"/>